<dbReference type="InterPro" id="IPR050699">
    <property type="entry name" value="RNA-DNA_Helicase"/>
</dbReference>
<protein>
    <submittedName>
        <fullName evidence="6 7">Superfamily II RNA helicase (Dob10)</fullName>
    </submittedName>
</protein>
<keyword evidence="1" id="KW-0547">Nucleotide-binding</keyword>
<gene>
    <name evidence="6" type="ORF">R53529_LOCUS59</name>
    <name evidence="7" type="ORF">R53530_LOCUS1490</name>
</gene>
<evidence type="ECO:0000259" key="5">
    <source>
        <dbReference type="PROSITE" id="PS51194"/>
    </source>
</evidence>
<dbReference type="InterPro" id="IPR055206">
    <property type="entry name" value="DEXQc_SUV3"/>
</dbReference>
<dbReference type="EMBL" id="CAMXCM010000003">
    <property type="protein sequence ID" value="CAI3945430.1"/>
    <property type="molecule type" value="Genomic_DNA"/>
</dbReference>
<sequence>MSDIIKAILGPTNTGKTHLALERMMGHLSGTIGFPLRLLAKENYDRMVAIKGEQYVALITGEEKIIPPKAKWFSCTVEAMPTHIPVDFVAIDEIQLCADPDRGHIFTDRLLHCRGNIETMFLGADTITPILKQLIPHIEIDSRPRLSNLTYTGFDKFTRLPPRSAIVAFSANEVYAIAEFIKRRHGGCAIIMGRLSPRTRNAQMELYQNKEVDYLVATDAIGMGLNMNVNHVAFASLSKYDGRQLRNLYAYEVAQIAGRAGRGMQDGTFGTTANCLGMSEKIVNAVENHHFDSLKQLYWRNHTPDFSNPSKLLASLSKAPPIKTLITSQHACDLQTLIYLIQDPEIMASCTTEQNTKLLWENCQIPDFKKLGNDNHARICKKTFLFLLKQGHIPETWIHQQIEQLNHTHGDIDTLMQRLSGIRICSYIAAKNQWLENAIYWQAQAREVEDSLSDALHTALMSRFVNQRATSLLRNLKNQEKDNLLTSISATGHILIEGQTIGSFKGFTIELQESIPQEDYKLALRSIRKNIRKLIPQQLQKFIQSKDDEFEIEFKTGNILWERTPVARLKKGHDLLHPQILLLDNEFLDNEMKNILLTRLQEFLSRQIKSLCPTLIKLQNNNILPAIVRGLVHRIYENAGILWKEKSDNLPKSTKKLLLKYNIVQGQYAFYLKDIFKEKKTKLRAFLYHIFYNQIDANTIPLPHLVYISTVNARIDINFFKYLGWIKISNQFLRLDIAETISKRLKNKAPKYPSTLKKQDITPLPYIAETIPSLLKSLDFFIQKPQKPSKTTIGPPAPLLYATVPFQKKKQNKSKIKKHLKLSNPSVIDLQQFYNTHRHD</sequence>
<dbReference type="InterPro" id="IPR027417">
    <property type="entry name" value="P-loop_NTPase"/>
</dbReference>
<evidence type="ECO:0000256" key="3">
    <source>
        <dbReference type="ARBA" id="ARBA00022806"/>
    </source>
</evidence>
<keyword evidence="4" id="KW-0067">ATP-binding</keyword>
<dbReference type="PANTHER" id="PTHR12131:SF1">
    <property type="entry name" value="ATP-DEPENDENT RNA HELICASE SUPV3L1, MITOCHONDRIAL-RELATED"/>
    <property type="match status" value="1"/>
</dbReference>
<keyword evidence="9" id="KW-1185">Reference proteome</keyword>
<evidence type="ECO:0000256" key="1">
    <source>
        <dbReference type="ARBA" id="ARBA00022741"/>
    </source>
</evidence>
<dbReference type="RefSeq" id="WP_271788525.1">
    <property type="nucleotide sequence ID" value="NZ_CAMXCM010000003.1"/>
</dbReference>
<dbReference type="PROSITE" id="PS51194">
    <property type="entry name" value="HELICASE_CTER"/>
    <property type="match status" value="1"/>
</dbReference>
<dbReference type="PANTHER" id="PTHR12131">
    <property type="entry name" value="ATP-DEPENDENT RNA AND DNA HELICASE"/>
    <property type="match status" value="1"/>
</dbReference>
<evidence type="ECO:0000313" key="6">
    <source>
        <dbReference type="EMBL" id="CAI3923044.1"/>
    </source>
</evidence>
<dbReference type="SMART" id="SM00490">
    <property type="entry name" value="HELICc"/>
    <property type="match status" value="1"/>
</dbReference>
<dbReference type="InterPro" id="IPR001650">
    <property type="entry name" value="Helicase_C-like"/>
</dbReference>
<evidence type="ECO:0000313" key="7">
    <source>
        <dbReference type="EMBL" id="CAI3945430.1"/>
    </source>
</evidence>
<evidence type="ECO:0000256" key="4">
    <source>
        <dbReference type="ARBA" id="ARBA00022840"/>
    </source>
</evidence>
<proteinExistence type="predicted"/>
<dbReference type="Proteomes" id="UP001154259">
    <property type="component" value="Unassembled WGS sequence"/>
</dbReference>
<dbReference type="AlphaFoldDB" id="A0A9W4XDE7"/>
<organism evidence="7 8">
    <name type="scientific">Commensalibacter communis</name>
    <dbReference type="NCBI Taxonomy" id="2972786"/>
    <lineage>
        <taxon>Bacteria</taxon>
        <taxon>Pseudomonadati</taxon>
        <taxon>Pseudomonadota</taxon>
        <taxon>Alphaproteobacteria</taxon>
        <taxon>Acetobacterales</taxon>
        <taxon>Acetobacteraceae</taxon>
    </lineage>
</organism>
<dbReference type="Pfam" id="PF00271">
    <property type="entry name" value="Helicase_C"/>
    <property type="match status" value="1"/>
</dbReference>
<dbReference type="GO" id="GO:0005524">
    <property type="term" value="F:ATP binding"/>
    <property type="evidence" value="ECO:0007669"/>
    <property type="project" value="UniProtKB-KW"/>
</dbReference>
<dbReference type="GO" id="GO:0016787">
    <property type="term" value="F:hydrolase activity"/>
    <property type="evidence" value="ECO:0007669"/>
    <property type="project" value="UniProtKB-KW"/>
</dbReference>
<dbReference type="Proteomes" id="UP001154255">
    <property type="component" value="Unassembled WGS sequence"/>
</dbReference>
<accession>A0A9W4XDE7</accession>
<comment type="caution">
    <text evidence="7">The sequence shown here is derived from an EMBL/GenBank/DDBJ whole genome shotgun (WGS) entry which is preliminary data.</text>
</comment>
<reference evidence="7" key="1">
    <citation type="submission" date="2022-10" db="EMBL/GenBank/DDBJ databases">
        <authorList>
            <person name="Botero Cardona J."/>
        </authorList>
    </citation>
    <scope>NUCLEOTIDE SEQUENCE</scope>
    <source>
        <strain evidence="7">LMG 31819</strain>
        <strain evidence="6">R-53529</strain>
    </source>
</reference>
<evidence type="ECO:0000313" key="9">
    <source>
        <dbReference type="Proteomes" id="UP001154259"/>
    </source>
</evidence>
<feature type="domain" description="Helicase C-terminal" evidence="5">
    <location>
        <begin position="152"/>
        <end position="314"/>
    </location>
</feature>
<dbReference type="Gene3D" id="3.40.50.300">
    <property type="entry name" value="P-loop containing nucleotide triphosphate hydrolases"/>
    <property type="match status" value="2"/>
</dbReference>
<keyword evidence="3 7" id="KW-0347">Helicase</keyword>
<dbReference type="SUPFAM" id="SSF52540">
    <property type="entry name" value="P-loop containing nucleoside triphosphate hydrolases"/>
    <property type="match status" value="2"/>
</dbReference>
<name>A0A9W4XDE7_9PROT</name>
<dbReference type="Pfam" id="PF22527">
    <property type="entry name" value="DEXQc_Suv3"/>
    <property type="match status" value="1"/>
</dbReference>
<dbReference type="EMBL" id="CAMXCS010000001">
    <property type="protein sequence ID" value="CAI3923044.1"/>
    <property type="molecule type" value="Genomic_DNA"/>
</dbReference>
<keyword evidence="2" id="KW-0378">Hydrolase</keyword>
<evidence type="ECO:0000313" key="8">
    <source>
        <dbReference type="Proteomes" id="UP001154255"/>
    </source>
</evidence>
<evidence type="ECO:0000256" key="2">
    <source>
        <dbReference type="ARBA" id="ARBA00022801"/>
    </source>
</evidence>
<dbReference type="GO" id="GO:0004386">
    <property type="term" value="F:helicase activity"/>
    <property type="evidence" value="ECO:0007669"/>
    <property type="project" value="UniProtKB-KW"/>
</dbReference>